<keyword evidence="3" id="KW-1185">Reference proteome</keyword>
<evidence type="ECO:0000313" key="3">
    <source>
        <dbReference type="Proteomes" id="UP000256328"/>
    </source>
</evidence>
<gene>
    <name evidence="2" type="ORF">BP5796_08657</name>
</gene>
<name>A0A3D8R8I6_9HELO</name>
<accession>A0A3D8R8I6</accession>
<reference evidence="2 3" key="1">
    <citation type="journal article" date="2018" name="IMA Fungus">
        <title>IMA Genome-F 9: Draft genome sequence of Annulohypoxylon stygium, Aspergillus mulundensis, Berkeleyomyces basicola (syn. Thielaviopsis basicola), Ceratocystis smalleyi, two Cercospora beticola strains, Coleophoma cylindrospora, Fusarium fracticaudum, Phialophora cf. hyalina, and Morchella septimelata.</title>
        <authorList>
            <person name="Wingfield B.D."/>
            <person name="Bills G.F."/>
            <person name="Dong Y."/>
            <person name="Huang W."/>
            <person name="Nel W.J."/>
            <person name="Swalarsk-Parry B.S."/>
            <person name="Vaghefi N."/>
            <person name="Wilken P.M."/>
            <person name="An Z."/>
            <person name="de Beer Z.W."/>
            <person name="De Vos L."/>
            <person name="Chen L."/>
            <person name="Duong T.A."/>
            <person name="Gao Y."/>
            <person name="Hammerbacher A."/>
            <person name="Kikkert J.R."/>
            <person name="Li Y."/>
            <person name="Li H."/>
            <person name="Li K."/>
            <person name="Li Q."/>
            <person name="Liu X."/>
            <person name="Ma X."/>
            <person name="Naidoo K."/>
            <person name="Pethybridge S.J."/>
            <person name="Sun J."/>
            <person name="Steenkamp E.T."/>
            <person name="van der Nest M.A."/>
            <person name="van Wyk S."/>
            <person name="Wingfield M.J."/>
            <person name="Xiong C."/>
            <person name="Yue Q."/>
            <person name="Zhang X."/>
        </authorList>
    </citation>
    <scope>NUCLEOTIDE SEQUENCE [LARGE SCALE GENOMIC DNA]</scope>
    <source>
        <strain evidence="2 3">BP5796</strain>
    </source>
</reference>
<proteinExistence type="predicted"/>
<dbReference type="EMBL" id="PDLN01000012">
    <property type="protein sequence ID" value="RDW70260.1"/>
    <property type="molecule type" value="Genomic_DNA"/>
</dbReference>
<protein>
    <submittedName>
        <fullName evidence="2">Uncharacterized protein</fullName>
    </submittedName>
</protein>
<feature type="compositionally biased region" description="Basic residues" evidence="1">
    <location>
        <begin position="49"/>
        <end position="58"/>
    </location>
</feature>
<feature type="region of interest" description="Disordered" evidence="1">
    <location>
        <begin position="49"/>
        <end position="68"/>
    </location>
</feature>
<feature type="region of interest" description="Disordered" evidence="1">
    <location>
        <begin position="194"/>
        <end position="220"/>
    </location>
</feature>
<evidence type="ECO:0000256" key="1">
    <source>
        <dbReference type="SAM" id="MobiDB-lite"/>
    </source>
</evidence>
<feature type="compositionally biased region" description="Basic and acidic residues" evidence="1">
    <location>
        <begin position="352"/>
        <end position="381"/>
    </location>
</feature>
<dbReference type="OrthoDB" id="10350142at2759"/>
<dbReference type="AlphaFoldDB" id="A0A3D8R8I6"/>
<comment type="caution">
    <text evidence="2">The sequence shown here is derived from an EMBL/GenBank/DDBJ whole genome shotgun (WGS) entry which is preliminary data.</text>
</comment>
<sequence>MDSAPLSKPTSPPLPPAPTKYVLEPFAQQIWEIDQLQKSYAEHAKKHKYAKQNARRGRKSFDGSEPLFGLDDAAAEGVVKGDAEGEKLTVARKRADSAVSLEQADLEYAGYYVRTDTSTAPSPEKEYVGYYVKTDGPNAKPRSLPGDEGTAVQSFHLFPTTSKQTDSSPERDYFPPWYMGSPVNTSQFIDDAPEHFHSPISNPGSNAYLGPPGSAGQSPSTNQRRVLIQSFRKYRIVITPKLKRRWERRRENQKRLRAIARAFVREFRNALPWFPMHKASRLSAAGVSLILRGRALRQREWDNDRGEASGLDLQESREVWLGKRGLDVVVTVKEVGIDTDTESENESGWMSEEQRGKTTRSEKSNHPQGKWMEKKQKAERSGMDLDRWFWHWA</sequence>
<organism evidence="2 3">
    <name type="scientific">Coleophoma crateriformis</name>
    <dbReference type="NCBI Taxonomy" id="565419"/>
    <lineage>
        <taxon>Eukaryota</taxon>
        <taxon>Fungi</taxon>
        <taxon>Dikarya</taxon>
        <taxon>Ascomycota</taxon>
        <taxon>Pezizomycotina</taxon>
        <taxon>Leotiomycetes</taxon>
        <taxon>Helotiales</taxon>
        <taxon>Dermateaceae</taxon>
        <taxon>Coleophoma</taxon>
    </lineage>
</organism>
<dbReference type="Proteomes" id="UP000256328">
    <property type="component" value="Unassembled WGS sequence"/>
</dbReference>
<feature type="region of interest" description="Disordered" evidence="1">
    <location>
        <begin position="340"/>
        <end position="381"/>
    </location>
</feature>
<evidence type="ECO:0000313" key="2">
    <source>
        <dbReference type="EMBL" id="RDW70260.1"/>
    </source>
</evidence>